<sequence>MPIDKQRRTQARKARQAAVHLNKTSCGCHDFQPRLTEVEQSPGGGPSNFALVEGRVLCKAPSSTNGSSFAETGSIKRHIAGSFF</sequence>
<accession>A0ACC2I8R1</accession>
<name>A0ACC2I8R1_9PLEO</name>
<protein>
    <submittedName>
        <fullName evidence="1">Uncharacterized protein</fullName>
    </submittedName>
</protein>
<dbReference type="EMBL" id="JAPHNI010000394">
    <property type="protein sequence ID" value="KAJ8111574.1"/>
    <property type="molecule type" value="Genomic_DNA"/>
</dbReference>
<reference evidence="1" key="1">
    <citation type="submission" date="2022-11" db="EMBL/GenBank/DDBJ databases">
        <title>Genome Sequence of Boeremia exigua.</title>
        <authorList>
            <person name="Buettner E."/>
        </authorList>
    </citation>
    <scope>NUCLEOTIDE SEQUENCE</scope>
    <source>
        <strain evidence="1">CU02</strain>
    </source>
</reference>
<keyword evidence="2" id="KW-1185">Reference proteome</keyword>
<comment type="caution">
    <text evidence="1">The sequence shown here is derived from an EMBL/GenBank/DDBJ whole genome shotgun (WGS) entry which is preliminary data.</text>
</comment>
<evidence type="ECO:0000313" key="2">
    <source>
        <dbReference type="Proteomes" id="UP001153331"/>
    </source>
</evidence>
<proteinExistence type="predicted"/>
<organism evidence="1 2">
    <name type="scientific">Boeremia exigua</name>
    <dbReference type="NCBI Taxonomy" id="749465"/>
    <lineage>
        <taxon>Eukaryota</taxon>
        <taxon>Fungi</taxon>
        <taxon>Dikarya</taxon>
        <taxon>Ascomycota</taxon>
        <taxon>Pezizomycotina</taxon>
        <taxon>Dothideomycetes</taxon>
        <taxon>Pleosporomycetidae</taxon>
        <taxon>Pleosporales</taxon>
        <taxon>Pleosporineae</taxon>
        <taxon>Didymellaceae</taxon>
        <taxon>Boeremia</taxon>
    </lineage>
</organism>
<evidence type="ECO:0000313" key="1">
    <source>
        <dbReference type="EMBL" id="KAJ8111574.1"/>
    </source>
</evidence>
<gene>
    <name evidence="1" type="ORF">OPT61_g5863</name>
</gene>
<dbReference type="Proteomes" id="UP001153331">
    <property type="component" value="Unassembled WGS sequence"/>
</dbReference>